<name>A0ABT1CMY1_9HYPH</name>
<protein>
    <submittedName>
        <fullName evidence="3">Signal transduction protein</fullName>
    </submittedName>
</protein>
<dbReference type="RefSeq" id="WP_252914411.1">
    <property type="nucleotide sequence ID" value="NZ_JAAAML010000001.1"/>
</dbReference>
<gene>
    <name evidence="3" type="ORF">GTW23_01965</name>
</gene>
<dbReference type="InterPro" id="IPR011992">
    <property type="entry name" value="EF-hand-dom_pair"/>
</dbReference>
<evidence type="ECO:0000256" key="1">
    <source>
        <dbReference type="SAM" id="SignalP"/>
    </source>
</evidence>
<dbReference type="PROSITE" id="PS00018">
    <property type="entry name" value="EF_HAND_1"/>
    <property type="match status" value="3"/>
</dbReference>
<reference evidence="3 4" key="1">
    <citation type="submission" date="2020-01" db="EMBL/GenBank/DDBJ databases">
        <title>Genomes of bacteria type strains.</title>
        <authorList>
            <person name="Chen J."/>
            <person name="Zhu S."/>
            <person name="Yang J."/>
        </authorList>
    </citation>
    <scope>NUCLEOTIDE SEQUENCE [LARGE SCALE GENOMIC DNA]</scope>
    <source>
        <strain evidence="3 4">DSM 16655</strain>
    </source>
</reference>
<dbReference type="EMBL" id="JAAAML010000001">
    <property type="protein sequence ID" value="MCO6406925.1"/>
    <property type="molecule type" value="Genomic_DNA"/>
</dbReference>
<accession>A0ABT1CMY1</accession>
<dbReference type="PROSITE" id="PS50222">
    <property type="entry name" value="EF_HAND_2"/>
    <property type="match status" value="2"/>
</dbReference>
<evidence type="ECO:0000313" key="3">
    <source>
        <dbReference type="EMBL" id="MCO6406925.1"/>
    </source>
</evidence>
<feature type="chain" id="PRO_5046388329" evidence="1">
    <location>
        <begin position="21"/>
        <end position="133"/>
    </location>
</feature>
<evidence type="ECO:0000259" key="2">
    <source>
        <dbReference type="PROSITE" id="PS50222"/>
    </source>
</evidence>
<organism evidence="3 4">
    <name type="scientific">Hoeflea alexandrii</name>
    <dbReference type="NCBI Taxonomy" id="288436"/>
    <lineage>
        <taxon>Bacteria</taxon>
        <taxon>Pseudomonadati</taxon>
        <taxon>Pseudomonadota</taxon>
        <taxon>Alphaproteobacteria</taxon>
        <taxon>Hyphomicrobiales</taxon>
        <taxon>Rhizobiaceae</taxon>
        <taxon>Hoeflea</taxon>
    </lineage>
</organism>
<evidence type="ECO:0000313" key="4">
    <source>
        <dbReference type="Proteomes" id="UP001320715"/>
    </source>
</evidence>
<dbReference type="InterPro" id="IPR002048">
    <property type="entry name" value="EF_hand_dom"/>
</dbReference>
<feature type="domain" description="EF-hand" evidence="2">
    <location>
        <begin position="24"/>
        <end position="59"/>
    </location>
</feature>
<dbReference type="InterPro" id="IPR018247">
    <property type="entry name" value="EF_Hand_1_Ca_BS"/>
</dbReference>
<dbReference type="Gene3D" id="1.10.238.10">
    <property type="entry name" value="EF-hand"/>
    <property type="match status" value="2"/>
</dbReference>
<proteinExistence type="predicted"/>
<keyword evidence="4" id="KW-1185">Reference proteome</keyword>
<dbReference type="Proteomes" id="UP001320715">
    <property type="component" value="Unassembled WGS sequence"/>
</dbReference>
<keyword evidence="1" id="KW-0732">Signal</keyword>
<dbReference type="Pfam" id="PF13202">
    <property type="entry name" value="EF-hand_5"/>
    <property type="match status" value="3"/>
</dbReference>
<dbReference type="SUPFAM" id="SSF47473">
    <property type="entry name" value="EF-hand"/>
    <property type="match status" value="1"/>
</dbReference>
<feature type="signal peptide" evidence="1">
    <location>
        <begin position="1"/>
        <end position="20"/>
    </location>
</feature>
<comment type="caution">
    <text evidence="3">The sequence shown here is derived from an EMBL/GenBank/DDBJ whole genome shotgun (WGS) entry which is preliminary data.</text>
</comment>
<feature type="domain" description="EF-hand" evidence="2">
    <location>
        <begin position="111"/>
        <end position="133"/>
    </location>
</feature>
<sequence length="133" mass="14492">MSRTILLIAVLSIAAGPALAQSQDPIQQLAANFERIDTNGDGAISHSEFRVVQAARWSQIDRNNDGYLGEDDFPRIALNRARTQLAEISYLDANGDGRISQSEFLDGPPPIFRRADRNADGVLTRSELEAAAP</sequence>